<reference evidence="1 2" key="1">
    <citation type="submission" date="2019-02" db="EMBL/GenBank/DDBJ databases">
        <title>Deep-cultivation of Planctomycetes and their phenomic and genomic characterization uncovers novel biology.</title>
        <authorList>
            <person name="Wiegand S."/>
            <person name="Jogler M."/>
            <person name="Boedeker C."/>
            <person name="Pinto D."/>
            <person name="Vollmers J."/>
            <person name="Rivas-Marin E."/>
            <person name="Kohn T."/>
            <person name="Peeters S.H."/>
            <person name="Heuer A."/>
            <person name="Rast P."/>
            <person name="Oberbeckmann S."/>
            <person name="Bunk B."/>
            <person name="Jeske O."/>
            <person name="Meyerdierks A."/>
            <person name="Storesund J.E."/>
            <person name="Kallscheuer N."/>
            <person name="Luecker S."/>
            <person name="Lage O.M."/>
            <person name="Pohl T."/>
            <person name="Merkel B.J."/>
            <person name="Hornburger P."/>
            <person name="Mueller R.-W."/>
            <person name="Bruemmer F."/>
            <person name="Labrenz M."/>
            <person name="Spormann A.M."/>
            <person name="Op Den Camp H."/>
            <person name="Overmann J."/>
            <person name="Amann R."/>
            <person name="Jetten M.S.M."/>
            <person name="Mascher T."/>
            <person name="Medema M.H."/>
            <person name="Devos D.P."/>
            <person name="Kaster A.-K."/>
            <person name="Ovreas L."/>
            <person name="Rohde M."/>
            <person name="Galperin M.Y."/>
            <person name="Jogler C."/>
        </authorList>
    </citation>
    <scope>NUCLEOTIDE SEQUENCE [LARGE SCALE GENOMIC DNA]</scope>
    <source>
        <strain evidence="1 2">Q31b</strain>
    </source>
</reference>
<evidence type="ECO:0000313" key="2">
    <source>
        <dbReference type="Proteomes" id="UP000315471"/>
    </source>
</evidence>
<gene>
    <name evidence="1" type="ORF">Q31b_29370</name>
</gene>
<sequence>MENLSESGKNAECLIRSEDRRVGGDRQSDCWLQTAAAYPDSNVAFAWPKSPDIGSRCLRHSHLGRESGPPFFRGSSGEFVGEREVAEVFLGAWQSRYPLPLLLDSLDASEQASRQIEHHFSTDVALFSGQRPTRFQARGRHIDRNLHVSSSRSLFLLVSSRYRFGLRRRSARLASPMWSTLLRWSGGRRPVASGLLI</sequence>
<protein>
    <submittedName>
        <fullName evidence="1">Uncharacterized protein</fullName>
    </submittedName>
</protein>
<proteinExistence type="predicted"/>
<name>A0A5C6DXV1_9BACT</name>
<evidence type="ECO:0000313" key="1">
    <source>
        <dbReference type="EMBL" id="TWU41488.1"/>
    </source>
</evidence>
<organism evidence="1 2">
    <name type="scientific">Novipirellula aureliae</name>
    <dbReference type="NCBI Taxonomy" id="2527966"/>
    <lineage>
        <taxon>Bacteria</taxon>
        <taxon>Pseudomonadati</taxon>
        <taxon>Planctomycetota</taxon>
        <taxon>Planctomycetia</taxon>
        <taxon>Pirellulales</taxon>
        <taxon>Pirellulaceae</taxon>
        <taxon>Novipirellula</taxon>
    </lineage>
</organism>
<keyword evidence="2" id="KW-1185">Reference proteome</keyword>
<dbReference type="AlphaFoldDB" id="A0A5C6DXV1"/>
<accession>A0A5C6DXV1</accession>
<comment type="caution">
    <text evidence="1">The sequence shown here is derived from an EMBL/GenBank/DDBJ whole genome shotgun (WGS) entry which is preliminary data.</text>
</comment>
<dbReference type="Proteomes" id="UP000315471">
    <property type="component" value="Unassembled WGS sequence"/>
</dbReference>
<dbReference type="EMBL" id="SJPY01000004">
    <property type="protein sequence ID" value="TWU41488.1"/>
    <property type="molecule type" value="Genomic_DNA"/>
</dbReference>